<feature type="transmembrane region" description="Helical" evidence="13">
    <location>
        <begin position="753"/>
        <end position="774"/>
    </location>
</feature>
<feature type="compositionally biased region" description="Polar residues" evidence="12">
    <location>
        <begin position="186"/>
        <end position="195"/>
    </location>
</feature>
<evidence type="ECO:0000256" key="4">
    <source>
        <dbReference type="ARBA" id="ARBA00022692"/>
    </source>
</evidence>
<dbReference type="InterPro" id="IPR012337">
    <property type="entry name" value="RNaseH-like_sf"/>
</dbReference>
<evidence type="ECO:0000256" key="3">
    <source>
        <dbReference type="ARBA" id="ARBA00022475"/>
    </source>
</evidence>
<feature type="transmembrane region" description="Helical" evidence="13">
    <location>
        <begin position="634"/>
        <end position="655"/>
    </location>
</feature>
<dbReference type="InterPro" id="IPR050726">
    <property type="entry name" value="mGluR"/>
</dbReference>
<dbReference type="InterPro" id="IPR028082">
    <property type="entry name" value="Peripla_BP_I"/>
</dbReference>
<organism evidence="15 16">
    <name type="scientific">Oedothorax gibbosus</name>
    <dbReference type="NCBI Taxonomy" id="931172"/>
    <lineage>
        <taxon>Eukaryota</taxon>
        <taxon>Metazoa</taxon>
        <taxon>Ecdysozoa</taxon>
        <taxon>Arthropoda</taxon>
        <taxon>Chelicerata</taxon>
        <taxon>Arachnida</taxon>
        <taxon>Araneae</taxon>
        <taxon>Araneomorphae</taxon>
        <taxon>Entelegynae</taxon>
        <taxon>Araneoidea</taxon>
        <taxon>Linyphiidae</taxon>
        <taxon>Erigoninae</taxon>
        <taxon>Oedothorax</taxon>
    </lineage>
</organism>
<dbReference type="PRINTS" id="PR00593">
    <property type="entry name" value="MTABOTROPICR"/>
</dbReference>
<dbReference type="PANTHER" id="PTHR24060">
    <property type="entry name" value="METABOTROPIC GLUTAMATE RECEPTOR"/>
    <property type="match status" value="1"/>
</dbReference>
<dbReference type="FunFam" id="2.10.50.30:FF:000001">
    <property type="entry name" value="metabotropic glutamate receptor 1"/>
    <property type="match status" value="1"/>
</dbReference>
<evidence type="ECO:0000313" key="16">
    <source>
        <dbReference type="Proteomes" id="UP000827092"/>
    </source>
</evidence>
<evidence type="ECO:0000256" key="9">
    <source>
        <dbReference type="ARBA" id="ARBA00023180"/>
    </source>
</evidence>
<dbReference type="SUPFAM" id="SSF53098">
    <property type="entry name" value="Ribonuclease H-like"/>
    <property type="match status" value="1"/>
</dbReference>
<keyword evidence="4 13" id="KW-0812">Transmembrane</keyword>
<dbReference type="InterPro" id="IPR000162">
    <property type="entry name" value="GPCR_3_mtglu_rcpt"/>
</dbReference>
<dbReference type="EMBL" id="JAFNEN010000619">
    <property type="protein sequence ID" value="KAG8179569.1"/>
    <property type="molecule type" value="Genomic_DNA"/>
</dbReference>
<dbReference type="GO" id="GO:0003676">
    <property type="term" value="F:nucleic acid binding"/>
    <property type="evidence" value="ECO:0007669"/>
    <property type="project" value="InterPro"/>
</dbReference>
<evidence type="ECO:0000256" key="8">
    <source>
        <dbReference type="ARBA" id="ARBA00023170"/>
    </source>
</evidence>
<dbReference type="SUPFAM" id="SSF53822">
    <property type="entry name" value="Periplasmic binding protein-like I"/>
    <property type="match status" value="1"/>
</dbReference>
<gene>
    <name evidence="15" type="ORF">JTE90_016136</name>
</gene>
<keyword evidence="6" id="KW-0297">G-protein coupled receptor</keyword>
<evidence type="ECO:0000256" key="11">
    <source>
        <dbReference type="ARBA" id="ARBA00054813"/>
    </source>
</evidence>
<dbReference type="Proteomes" id="UP000827092">
    <property type="component" value="Unassembled WGS sequence"/>
</dbReference>
<evidence type="ECO:0000256" key="5">
    <source>
        <dbReference type="ARBA" id="ARBA00022989"/>
    </source>
</evidence>
<feature type="region of interest" description="Disordered" evidence="12">
    <location>
        <begin position="154"/>
        <end position="200"/>
    </location>
</feature>
<evidence type="ECO:0000256" key="7">
    <source>
        <dbReference type="ARBA" id="ARBA00023136"/>
    </source>
</evidence>
<evidence type="ECO:0000256" key="13">
    <source>
        <dbReference type="SAM" id="Phobius"/>
    </source>
</evidence>
<feature type="transmembrane region" description="Helical" evidence="13">
    <location>
        <begin position="597"/>
        <end position="622"/>
    </location>
</feature>
<dbReference type="InterPro" id="IPR011500">
    <property type="entry name" value="GPCR_3_9-Cys_dom"/>
</dbReference>
<dbReference type="InterPro" id="IPR017978">
    <property type="entry name" value="GPCR_3_C"/>
</dbReference>
<comment type="subcellular location">
    <subcellularLocation>
        <location evidence="1">Cell membrane</location>
        <topology evidence="1">Multi-pass membrane protein</topology>
    </subcellularLocation>
</comment>
<dbReference type="Pfam" id="PF00003">
    <property type="entry name" value="7tm_3"/>
    <property type="match status" value="1"/>
</dbReference>
<keyword evidence="9" id="KW-0325">Glycoprotein</keyword>
<accession>A0AAV6U6B2</accession>
<dbReference type="Pfam" id="PF01094">
    <property type="entry name" value="ANF_receptor"/>
    <property type="match status" value="1"/>
</dbReference>
<evidence type="ECO:0000313" key="15">
    <source>
        <dbReference type="EMBL" id="KAG8179569.1"/>
    </source>
</evidence>
<evidence type="ECO:0000256" key="1">
    <source>
        <dbReference type="ARBA" id="ARBA00004651"/>
    </source>
</evidence>
<feature type="transmembrane region" description="Helical" evidence="13">
    <location>
        <begin position="820"/>
        <end position="842"/>
    </location>
</feature>
<evidence type="ECO:0000259" key="14">
    <source>
        <dbReference type="PROSITE" id="PS50259"/>
    </source>
</evidence>
<keyword evidence="7 13" id="KW-0472">Membrane</keyword>
<dbReference type="InterPro" id="IPR000337">
    <property type="entry name" value="GPCR_3"/>
</dbReference>
<dbReference type="PRINTS" id="PR00248">
    <property type="entry name" value="GPCRMGR"/>
</dbReference>
<comment type="function">
    <text evidence="11">G-protein coupled receptor for glutamate. Ligand binding causes a conformation change that triggers signaling via guanine nucleotide-binding proteins (G proteins) and modulates the activity of down-stream effectors.</text>
</comment>
<name>A0AAV6U6B2_9ARAC</name>
<feature type="transmembrane region" description="Helical" evidence="13">
    <location>
        <begin position="708"/>
        <end position="728"/>
    </location>
</feature>
<reference evidence="15 16" key="1">
    <citation type="journal article" date="2022" name="Nat. Ecol. Evol.">
        <title>A masculinizing supergene underlies an exaggerated male reproductive morph in a spider.</title>
        <authorList>
            <person name="Hendrickx F."/>
            <person name="De Corte Z."/>
            <person name="Sonet G."/>
            <person name="Van Belleghem S.M."/>
            <person name="Kostlbacher S."/>
            <person name="Vangestel C."/>
        </authorList>
    </citation>
    <scope>NUCLEOTIDE SEQUENCE [LARGE SCALE GENOMIC DNA]</scope>
    <source>
        <strain evidence="15">W744_W776</strain>
    </source>
</reference>
<keyword evidence="3" id="KW-1003">Cell membrane</keyword>
<dbReference type="GO" id="GO:0005886">
    <property type="term" value="C:plasma membrane"/>
    <property type="evidence" value="ECO:0007669"/>
    <property type="project" value="UniProtKB-SubCell"/>
</dbReference>
<dbReference type="GO" id="GO:0004930">
    <property type="term" value="F:G protein-coupled receptor activity"/>
    <property type="evidence" value="ECO:0007669"/>
    <property type="project" value="UniProtKB-KW"/>
</dbReference>
<comment type="caution">
    <text evidence="15">The sequence shown here is derived from an EMBL/GenBank/DDBJ whole genome shotgun (WGS) entry which is preliminary data.</text>
</comment>
<protein>
    <recommendedName>
        <fullName evidence="14">G-protein coupled receptors family 3 profile domain-containing protein</fullName>
    </recommendedName>
</protein>
<feature type="domain" description="G-protein coupled receptors family 3 profile" evidence="14">
    <location>
        <begin position="597"/>
        <end position="851"/>
    </location>
</feature>
<dbReference type="InterPro" id="IPR038550">
    <property type="entry name" value="GPCR_3_9-Cys_sf"/>
</dbReference>
<keyword evidence="5 13" id="KW-1133">Transmembrane helix</keyword>
<dbReference type="PROSITE" id="PS00980">
    <property type="entry name" value="G_PROTEIN_RECEP_F3_2"/>
    <property type="match status" value="1"/>
</dbReference>
<dbReference type="InterPro" id="IPR036397">
    <property type="entry name" value="RNaseH_sf"/>
</dbReference>
<dbReference type="FunFam" id="3.40.50.2300:FF:000145">
    <property type="entry name" value="Glutamate receptor, metabotropic"/>
    <property type="match status" value="1"/>
</dbReference>
<dbReference type="Gene3D" id="3.30.420.10">
    <property type="entry name" value="Ribonuclease H-like superfamily/Ribonuclease H"/>
    <property type="match status" value="1"/>
</dbReference>
<dbReference type="CDD" id="cd15045">
    <property type="entry name" value="7tmC_mGluRs"/>
    <property type="match status" value="1"/>
</dbReference>
<dbReference type="AlphaFoldDB" id="A0AAV6U6B2"/>
<proteinExistence type="inferred from homology"/>
<evidence type="ECO:0000256" key="12">
    <source>
        <dbReference type="SAM" id="MobiDB-lite"/>
    </source>
</evidence>
<evidence type="ECO:0000256" key="2">
    <source>
        <dbReference type="ARBA" id="ARBA00007242"/>
    </source>
</evidence>
<keyword evidence="10" id="KW-0807">Transducer</keyword>
<dbReference type="PROSITE" id="PS50259">
    <property type="entry name" value="G_PROTEIN_RECEP_F3_4"/>
    <property type="match status" value="1"/>
</dbReference>
<keyword evidence="16" id="KW-1185">Reference proteome</keyword>
<sequence>MLCNADGLSRIPLPSIPEPVPDPAEILMFEETHEYPMTAGDIATATQRDSILSKEFLRKNGVKMLFSPPYNRKSNGQAERTVQTVKQNLRRLGTSPVTYDVRTTDGLVQKRHVDRLISRTPDPMPDQTVISTEPILPQGELPQLPPVPAMTPEPPEHIPPNPIPFNFDDYTPGPELQEQPDPPNPSADTPTISNRRSTRIKTPPKYLKDYVVAFSWTYVSVVYSDTDYGNKGYEKLQELAPKEICFSSPQSVNVDHFSDADYDTVIQNLMHKTNARVVVVFSDRRVARNVMSAAHRRQAFDRFVWIGSEAWGGRQSVVEGLERVLEGAITISPLLRPLAGFDDHFTSLTPDNNAERNPWFPEFWEEHFYCKLQDFSVTPYNQNFHKWCQEMPDPKISESNGYRQMPALHFVRDSVYAFAHALHNVHRSLCAGEEGICERMRHMDGLMLKEALGKVHFKDESEKTFRFLPSGDAPPRYSIINFQKKSDSDEYFWRPVGTYALAETGLPHLVLDKNALRFKQLATEFPRSFCSAPCQMGQAKLQLEGDTCCWYCTNCSTYQYLPDEYRCEDCPLGTLPSPTKTTCEPIPEAYLSYSSPWAIGTMAFAGMGIVTTIAVAIEFYGYRDTPIIKASGRELSALLLLGIFLSFSMTFVIVAKPAPCTCGLTRFFLGFCYTLCYAAVVTKTSRIARIFSQRRCQRPRYTSPKSQLVITALLVSVEGVINTTWLLYDRPAVTHMYPSRTENVLICVGSDTASYLVGLIYPFVLIGFCTVYAFKTRKCPDGFNEARYLTFTNYTTCVIWLAFLPLFVLSTSNTIRSVTLSSLLSLSGAVQLACLFVPKVYVAVFKPEKNTKDAVMCPHNRNSSCLAVPQQNPAGPYHQAMPLPNLLNGDFKDNYRNSICSTGSTTDSKLQGKHNSDHNLCYSQQQQQDPSKNLCVSNMNLATTPSAPSCNHQANYPNIELHMTM</sequence>
<comment type="similarity">
    <text evidence="2">Belongs to the G-protein coupled receptor 3 family.</text>
</comment>
<dbReference type="InterPro" id="IPR017979">
    <property type="entry name" value="GPCR_3_CS"/>
</dbReference>
<dbReference type="InterPro" id="IPR001828">
    <property type="entry name" value="ANF_lig-bd_rcpt"/>
</dbReference>
<keyword evidence="8" id="KW-0675">Receptor</keyword>
<feature type="transmembrane region" description="Helical" evidence="13">
    <location>
        <begin position="667"/>
        <end position="688"/>
    </location>
</feature>
<dbReference type="Pfam" id="PF07562">
    <property type="entry name" value="NCD3G"/>
    <property type="match status" value="1"/>
</dbReference>
<feature type="transmembrane region" description="Helical" evidence="13">
    <location>
        <begin position="786"/>
        <end position="808"/>
    </location>
</feature>
<evidence type="ECO:0000256" key="6">
    <source>
        <dbReference type="ARBA" id="ARBA00023040"/>
    </source>
</evidence>
<feature type="compositionally biased region" description="Pro residues" evidence="12">
    <location>
        <begin position="154"/>
        <end position="163"/>
    </location>
</feature>
<evidence type="ECO:0000256" key="10">
    <source>
        <dbReference type="ARBA" id="ARBA00023224"/>
    </source>
</evidence>
<dbReference type="Gene3D" id="3.40.50.2300">
    <property type="match status" value="2"/>
</dbReference>
<dbReference type="Gene3D" id="2.10.50.30">
    <property type="entry name" value="GPCR, family 3, nine cysteines domain"/>
    <property type="match status" value="1"/>
</dbReference>